<accession>A0A1X7VVG4</accession>
<protein>
    <submittedName>
        <fullName evidence="1">Uncharacterized protein</fullName>
    </submittedName>
</protein>
<dbReference type="AlphaFoldDB" id="A0A1X7VVG4"/>
<dbReference type="InParanoid" id="A0A1X7VVG4"/>
<organism evidence="1">
    <name type="scientific">Amphimedon queenslandica</name>
    <name type="common">Sponge</name>
    <dbReference type="NCBI Taxonomy" id="400682"/>
    <lineage>
        <taxon>Eukaryota</taxon>
        <taxon>Metazoa</taxon>
        <taxon>Porifera</taxon>
        <taxon>Demospongiae</taxon>
        <taxon>Heteroscleromorpha</taxon>
        <taxon>Haplosclerida</taxon>
        <taxon>Niphatidae</taxon>
        <taxon>Amphimedon</taxon>
    </lineage>
</organism>
<sequence length="35" mass="3643">DLQSSFDSAIVASVTSSLLWGTGTISSLSENKRNA</sequence>
<proteinExistence type="predicted"/>
<dbReference type="EnsemblMetazoa" id="Aqu2.1.43864_001">
    <property type="protein sequence ID" value="Aqu2.1.43864_001"/>
    <property type="gene ID" value="Aqu2.1.43864"/>
</dbReference>
<reference evidence="1" key="1">
    <citation type="submission" date="2017-05" db="UniProtKB">
        <authorList>
            <consortium name="EnsemblMetazoa"/>
        </authorList>
    </citation>
    <scope>IDENTIFICATION</scope>
</reference>
<evidence type="ECO:0000313" key="1">
    <source>
        <dbReference type="EnsemblMetazoa" id="Aqu2.1.43864_001"/>
    </source>
</evidence>
<name>A0A1X7VVG4_AMPQE</name>